<dbReference type="AlphaFoldDB" id="A0A7V0LVB3"/>
<evidence type="ECO:0000313" key="1">
    <source>
        <dbReference type="EMBL" id="HDL60614.1"/>
    </source>
</evidence>
<organism evidence="1">
    <name type="scientific">candidate division WOR-3 bacterium</name>
    <dbReference type="NCBI Taxonomy" id="2052148"/>
    <lineage>
        <taxon>Bacteria</taxon>
        <taxon>Bacteria division WOR-3</taxon>
    </lineage>
</organism>
<gene>
    <name evidence="1" type="ORF">ENH14_04060</name>
</gene>
<comment type="caution">
    <text evidence="1">The sequence shown here is derived from an EMBL/GenBank/DDBJ whole genome shotgun (WGS) entry which is preliminary data.</text>
</comment>
<reference evidence="1" key="1">
    <citation type="journal article" date="2020" name="mSystems">
        <title>Genome- and Community-Level Interaction Insights into Carbon Utilization and Element Cycling Functions of Hydrothermarchaeota in Hydrothermal Sediment.</title>
        <authorList>
            <person name="Zhou Z."/>
            <person name="Liu Y."/>
            <person name="Xu W."/>
            <person name="Pan J."/>
            <person name="Luo Z.H."/>
            <person name="Li M."/>
        </authorList>
    </citation>
    <scope>NUCLEOTIDE SEQUENCE [LARGE SCALE GENOMIC DNA]</scope>
    <source>
        <strain evidence="1">HyVt-28</strain>
    </source>
</reference>
<feature type="non-terminal residue" evidence="1">
    <location>
        <position position="196"/>
    </location>
</feature>
<sequence length="196" mass="22980">MWPLILILLSFFPHAKKSEVSFYLIPRQDSVKALLYLSYNAQDMIFKKTEVESFEASIEIDVEVFGKDGELLYGNYWDYIYTVPSYKETKKHVWYSKSIGFILPREDEYKVNITVKNKRGGIIIEKKIKRKAPALISDPIPVNPENYKKGIRKVESIFIKDSIFGVYIYNNGETDTFSLKIEDDRGKDLKEWREVL</sequence>
<dbReference type="Proteomes" id="UP000886381">
    <property type="component" value="Unassembled WGS sequence"/>
</dbReference>
<name>A0A7V0LVB3_UNCW3</name>
<proteinExistence type="predicted"/>
<protein>
    <submittedName>
        <fullName evidence="1">Uncharacterized protein</fullName>
    </submittedName>
</protein>
<dbReference type="EMBL" id="DRDR01000179">
    <property type="protein sequence ID" value="HDL60614.1"/>
    <property type="molecule type" value="Genomic_DNA"/>
</dbReference>
<accession>A0A7V0LVB3</accession>